<comment type="caution">
    <text evidence="3">The sequence shown here is derived from an EMBL/GenBank/DDBJ whole genome shotgun (WGS) entry which is preliminary data.</text>
</comment>
<feature type="transmembrane region" description="Helical" evidence="2">
    <location>
        <begin position="21"/>
        <end position="38"/>
    </location>
</feature>
<evidence type="ECO:0000256" key="1">
    <source>
        <dbReference type="SAM" id="MobiDB-lite"/>
    </source>
</evidence>
<dbReference type="EMBL" id="JACHML010000001">
    <property type="protein sequence ID" value="MBB6389873.1"/>
    <property type="molecule type" value="Genomic_DNA"/>
</dbReference>
<keyword evidence="2" id="KW-0812">Transmembrane</keyword>
<organism evidence="3 4">
    <name type="scientific">Microbacterium thalassium</name>
    <dbReference type="NCBI Taxonomy" id="362649"/>
    <lineage>
        <taxon>Bacteria</taxon>
        <taxon>Bacillati</taxon>
        <taxon>Actinomycetota</taxon>
        <taxon>Actinomycetes</taxon>
        <taxon>Micrococcales</taxon>
        <taxon>Microbacteriaceae</taxon>
        <taxon>Microbacterium</taxon>
    </lineage>
</organism>
<name>A0A7X0FLU7_9MICO</name>
<keyword evidence="2" id="KW-1133">Transmembrane helix</keyword>
<protein>
    <submittedName>
        <fullName evidence="3">Zona occludens toxin (Predicted ATPase)</fullName>
    </submittedName>
</protein>
<gene>
    <name evidence="3" type="ORF">HD594_000186</name>
</gene>
<dbReference type="Proteomes" id="UP000537775">
    <property type="component" value="Unassembled WGS sequence"/>
</dbReference>
<evidence type="ECO:0000256" key="2">
    <source>
        <dbReference type="SAM" id="Phobius"/>
    </source>
</evidence>
<feature type="region of interest" description="Disordered" evidence="1">
    <location>
        <begin position="63"/>
        <end position="98"/>
    </location>
</feature>
<keyword evidence="4" id="KW-1185">Reference proteome</keyword>
<evidence type="ECO:0000313" key="4">
    <source>
        <dbReference type="Proteomes" id="UP000537775"/>
    </source>
</evidence>
<dbReference type="AlphaFoldDB" id="A0A7X0FLU7"/>
<evidence type="ECO:0000313" key="3">
    <source>
        <dbReference type="EMBL" id="MBB6389873.1"/>
    </source>
</evidence>
<keyword evidence="2" id="KW-0472">Membrane</keyword>
<reference evidence="3 4" key="1">
    <citation type="submission" date="2020-08" db="EMBL/GenBank/DDBJ databases">
        <title>Sequencing the genomes of 1000 actinobacteria strains.</title>
        <authorList>
            <person name="Klenk H.-P."/>
        </authorList>
    </citation>
    <scope>NUCLEOTIDE SEQUENCE [LARGE SCALE GENOMIC DNA]</scope>
    <source>
        <strain evidence="3 4">DSM 12511</strain>
    </source>
</reference>
<proteinExistence type="predicted"/>
<sequence length="233" mass="24458">MSGEATRRRRHSPAVYRRRRLTVLIVIVAIAAGIWLLIAQPWKSAASDAAAAPVPAAADQTATALPVPSSSTPSPSATPTVAATTAPATPSPESTPVAQPCIERDLTIEAVSDKASYAADENPQFSISLTNDGDVDCTLNVGTTTQVFTVTSGSDTWWRSTDCQTEPSDMVVTLAAGQTVQSASPLEWDRTRSAVGTCDSDSRPRAAGNGATYWLDVEIGGFPAIEAISFMLY</sequence>
<accession>A0A7X0FLU7</accession>
<dbReference type="RefSeq" id="WP_184749153.1">
    <property type="nucleotide sequence ID" value="NZ_BAAAJR010000008.1"/>
</dbReference>